<evidence type="ECO:0000256" key="2">
    <source>
        <dbReference type="ARBA" id="ARBA00023125"/>
    </source>
</evidence>
<dbReference type="SUPFAM" id="SSF46689">
    <property type="entry name" value="Homeodomain-like"/>
    <property type="match status" value="1"/>
</dbReference>
<dbReference type="Proteomes" id="UP000245647">
    <property type="component" value="Unassembled WGS sequence"/>
</dbReference>
<dbReference type="RefSeq" id="WP_109415825.1">
    <property type="nucleotide sequence ID" value="NZ_QEAS01000008.1"/>
</dbReference>
<evidence type="ECO:0000313" key="5">
    <source>
        <dbReference type="EMBL" id="PWG80538.1"/>
    </source>
</evidence>
<dbReference type="PANTHER" id="PTHR47893:SF1">
    <property type="entry name" value="REGULATORY PROTEIN PCHR"/>
    <property type="match status" value="1"/>
</dbReference>
<evidence type="ECO:0000256" key="3">
    <source>
        <dbReference type="ARBA" id="ARBA00023163"/>
    </source>
</evidence>
<organism evidence="5 6">
    <name type="scientific">Pararcticibacter amylolyticus</name>
    <dbReference type="NCBI Taxonomy" id="2173175"/>
    <lineage>
        <taxon>Bacteria</taxon>
        <taxon>Pseudomonadati</taxon>
        <taxon>Bacteroidota</taxon>
        <taxon>Sphingobacteriia</taxon>
        <taxon>Sphingobacteriales</taxon>
        <taxon>Sphingobacteriaceae</taxon>
        <taxon>Pararcticibacter</taxon>
    </lineage>
</organism>
<name>A0A2U2PGJ9_9SPHI</name>
<dbReference type="OrthoDB" id="1156172at2"/>
<dbReference type="PANTHER" id="PTHR47893">
    <property type="entry name" value="REGULATORY PROTEIN PCHR"/>
    <property type="match status" value="1"/>
</dbReference>
<dbReference type="InterPro" id="IPR053142">
    <property type="entry name" value="PchR_regulatory_protein"/>
</dbReference>
<evidence type="ECO:0000256" key="1">
    <source>
        <dbReference type="ARBA" id="ARBA00023015"/>
    </source>
</evidence>
<sequence>MSQKDQIQAMLDLIEKIGLPVQDQASGLARLKMHELRVVDLMPDMLVMVRSLLVLEDVAFRRPPTSAMENSLLISFQNVHRNQHDQPESLSPPEDQEGPHVRISPWHLESVISFSRQKQISQISILIDRNYLKQFLGKDQQRFGYLFDAERTFWIEEFMSPEIAVLVDEVMHRAREPILTDAFYRLKCLTMLYHLFSNLSRRDPIGHQQLSANEIEAVYRVRNVMTASLDKPLPVDELTRLSGMNELKLRKLFTQVFGKGLYDYHQHLRMAEAARLLKEDRLTVSEAGYRLGFSNLSYFGRLFEEHLGIKPKKWRDQYKK</sequence>
<keyword evidence="1" id="KW-0805">Transcription regulation</keyword>
<protein>
    <recommendedName>
        <fullName evidence="4">HTH araC/xylS-type domain-containing protein</fullName>
    </recommendedName>
</protein>
<keyword evidence="2" id="KW-0238">DNA-binding</keyword>
<dbReference type="PROSITE" id="PS00041">
    <property type="entry name" value="HTH_ARAC_FAMILY_1"/>
    <property type="match status" value="1"/>
</dbReference>
<dbReference type="SMART" id="SM00342">
    <property type="entry name" value="HTH_ARAC"/>
    <property type="match status" value="1"/>
</dbReference>
<evidence type="ECO:0000313" key="6">
    <source>
        <dbReference type="Proteomes" id="UP000245647"/>
    </source>
</evidence>
<dbReference type="EMBL" id="QEAS01000008">
    <property type="protein sequence ID" value="PWG80538.1"/>
    <property type="molecule type" value="Genomic_DNA"/>
</dbReference>
<gene>
    <name evidence="5" type="ORF">DDR33_10900</name>
</gene>
<comment type="caution">
    <text evidence="5">The sequence shown here is derived from an EMBL/GenBank/DDBJ whole genome shotgun (WGS) entry which is preliminary data.</text>
</comment>
<evidence type="ECO:0000259" key="4">
    <source>
        <dbReference type="PROSITE" id="PS01124"/>
    </source>
</evidence>
<accession>A0A2U2PGJ9</accession>
<proteinExistence type="predicted"/>
<keyword evidence="3" id="KW-0804">Transcription</keyword>
<dbReference type="GO" id="GO:0043565">
    <property type="term" value="F:sequence-specific DNA binding"/>
    <property type="evidence" value="ECO:0007669"/>
    <property type="project" value="InterPro"/>
</dbReference>
<dbReference type="InterPro" id="IPR009057">
    <property type="entry name" value="Homeodomain-like_sf"/>
</dbReference>
<dbReference type="Gene3D" id="1.10.10.60">
    <property type="entry name" value="Homeodomain-like"/>
    <property type="match status" value="1"/>
</dbReference>
<keyword evidence="6" id="KW-1185">Reference proteome</keyword>
<dbReference type="InterPro" id="IPR018062">
    <property type="entry name" value="HTH_AraC-typ_CS"/>
</dbReference>
<reference evidence="5 6" key="1">
    <citation type="submission" date="2018-04" db="EMBL/GenBank/DDBJ databases">
        <title>Pedobacter chongqingensis sp. nov., isolated from a rottenly hemp rope.</title>
        <authorList>
            <person name="Cai Y."/>
        </authorList>
    </citation>
    <scope>NUCLEOTIDE SEQUENCE [LARGE SCALE GENOMIC DNA]</scope>
    <source>
        <strain evidence="5 6">FJ4-8</strain>
    </source>
</reference>
<dbReference type="InterPro" id="IPR018060">
    <property type="entry name" value="HTH_AraC"/>
</dbReference>
<dbReference type="PROSITE" id="PS01124">
    <property type="entry name" value="HTH_ARAC_FAMILY_2"/>
    <property type="match status" value="1"/>
</dbReference>
<dbReference type="GO" id="GO:0003700">
    <property type="term" value="F:DNA-binding transcription factor activity"/>
    <property type="evidence" value="ECO:0007669"/>
    <property type="project" value="InterPro"/>
</dbReference>
<dbReference type="Pfam" id="PF12833">
    <property type="entry name" value="HTH_18"/>
    <property type="match status" value="1"/>
</dbReference>
<feature type="domain" description="HTH araC/xylS-type" evidence="4">
    <location>
        <begin position="219"/>
        <end position="317"/>
    </location>
</feature>
<dbReference type="AlphaFoldDB" id="A0A2U2PGJ9"/>